<protein>
    <submittedName>
        <fullName evidence="3">Uncharacterized protein</fullName>
    </submittedName>
</protein>
<dbReference type="AlphaFoldDB" id="A0A835VAX3"/>
<evidence type="ECO:0000313" key="3">
    <source>
        <dbReference type="EMBL" id="KAG0491962.1"/>
    </source>
</evidence>
<dbReference type="EMBL" id="JADCNL010000002">
    <property type="protein sequence ID" value="KAG0491962.1"/>
    <property type="molecule type" value="Genomic_DNA"/>
</dbReference>
<keyword evidence="2" id="KW-0732">Signal</keyword>
<proteinExistence type="predicted"/>
<sequence length="111" mass="12329">MAMLNFSGGSLLVLATLLLFALTVHFTDANSPPPHGGVSQQPNPPDSRGRPPRRARRPPPPPPLELECFPHHNTVEECGQYCTSIRYLHSVLITNRRGVRQCCCFSRNARV</sequence>
<gene>
    <name evidence="3" type="ORF">HPP92_005360</name>
</gene>
<accession>A0A835VAX3</accession>
<evidence type="ECO:0000256" key="2">
    <source>
        <dbReference type="SAM" id="SignalP"/>
    </source>
</evidence>
<organism evidence="3 4">
    <name type="scientific">Vanilla planifolia</name>
    <name type="common">Vanilla</name>
    <dbReference type="NCBI Taxonomy" id="51239"/>
    <lineage>
        <taxon>Eukaryota</taxon>
        <taxon>Viridiplantae</taxon>
        <taxon>Streptophyta</taxon>
        <taxon>Embryophyta</taxon>
        <taxon>Tracheophyta</taxon>
        <taxon>Spermatophyta</taxon>
        <taxon>Magnoliopsida</taxon>
        <taxon>Liliopsida</taxon>
        <taxon>Asparagales</taxon>
        <taxon>Orchidaceae</taxon>
        <taxon>Vanilloideae</taxon>
        <taxon>Vanilleae</taxon>
        <taxon>Vanilla</taxon>
    </lineage>
</organism>
<evidence type="ECO:0000313" key="4">
    <source>
        <dbReference type="Proteomes" id="UP000636800"/>
    </source>
</evidence>
<dbReference type="OrthoDB" id="1100432at2759"/>
<feature type="chain" id="PRO_5032719580" evidence="2">
    <location>
        <begin position="30"/>
        <end position="111"/>
    </location>
</feature>
<reference evidence="3 4" key="1">
    <citation type="journal article" date="2020" name="Nat. Food">
        <title>A phased Vanilla planifolia genome enables genetic improvement of flavour and production.</title>
        <authorList>
            <person name="Hasing T."/>
            <person name="Tang H."/>
            <person name="Brym M."/>
            <person name="Khazi F."/>
            <person name="Huang T."/>
            <person name="Chambers A.H."/>
        </authorList>
    </citation>
    <scope>NUCLEOTIDE SEQUENCE [LARGE SCALE GENOMIC DNA]</scope>
    <source>
        <tissue evidence="3">Leaf</tissue>
    </source>
</reference>
<dbReference type="Proteomes" id="UP000636800">
    <property type="component" value="Chromosome 2"/>
</dbReference>
<evidence type="ECO:0000256" key="1">
    <source>
        <dbReference type="SAM" id="MobiDB-lite"/>
    </source>
</evidence>
<name>A0A835VAX3_VANPL</name>
<feature type="region of interest" description="Disordered" evidence="1">
    <location>
        <begin position="30"/>
        <end position="66"/>
    </location>
</feature>
<comment type="caution">
    <text evidence="3">The sequence shown here is derived from an EMBL/GenBank/DDBJ whole genome shotgun (WGS) entry which is preliminary data.</text>
</comment>
<feature type="signal peptide" evidence="2">
    <location>
        <begin position="1"/>
        <end position="29"/>
    </location>
</feature>
<keyword evidence="4" id="KW-1185">Reference proteome</keyword>